<proteinExistence type="predicted"/>
<protein>
    <submittedName>
        <fullName evidence="1">Uncharacterized protein</fullName>
    </submittedName>
</protein>
<evidence type="ECO:0000313" key="2">
    <source>
        <dbReference type="Proteomes" id="UP001153076"/>
    </source>
</evidence>
<dbReference type="Proteomes" id="UP001153076">
    <property type="component" value="Unassembled WGS sequence"/>
</dbReference>
<sequence>MNGGFSQEEDQSIKIIWGGVNQEFVDCLRRSIVHTTHERRDFQALASTLISDFGQCAENVLKNHGELDQWFIESMKQEGFDIFGVPLHGWTKENFKNIAKLRVDLFAWSIYRRTEFFESIKVLIDTDILRRIKVIEVRSSVQVIQKVHTPARAPPMEDRD</sequence>
<accession>A0A9Q1QAM2</accession>
<dbReference type="EMBL" id="JAKOGI010000432">
    <property type="protein sequence ID" value="KAJ8435102.1"/>
    <property type="molecule type" value="Genomic_DNA"/>
</dbReference>
<evidence type="ECO:0000313" key="1">
    <source>
        <dbReference type="EMBL" id="KAJ8435102.1"/>
    </source>
</evidence>
<reference evidence="1" key="1">
    <citation type="submission" date="2022-04" db="EMBL/GenBank/DDBJ databases">
        <title>Carnegiea gigantea Genome sequencing and assembly v2.</title>
        <authorList>
            <person name="Copetti D."/>
            <person name="Sanderson M.J."/>
            <person name="Burquez A."/>
            <person name="Wojciechowski M.F."/>
        </authorList>
    </citation>
    <scope>NUCLEOTIDE SEQUENCE</scope>
    <source>
        <strain evidence="1">SGP5-SGP5p</strain>
        <tissue evidence="1">Aerial part</tissue>
    </source>
</reference>
<comment type="caution">
    <text evidence="1">The sequence shown here is derived from an EMBL/GenBank/DDBJ whole genome shotgun (WGS) entry which is preliminary data.</text>
</comment>
<dbReference type="AlphaFoldDB" id="A0A9Q1QAM2"/>
<organism evidence="1 2">
    <name type="scientific">Carnegiea gigantea</name>
    <dbReference type="NCBI Taxonomy" id="171969"/>
    <lineage>
        <taxon>Eukaryota</taxon>
        <taxon>Viridiplantae</taxon>
        <taxon>Streptophyta</taxon>
        <taxon>Embryophyta</taxon>
        <taxon>Tracheophyta</taxon>
        <taxon>Spermatophyta</taxon>
        <taxon>Magnoliopsida</taxon>
        <taxon>eudicotyledons</taxon>
        <taxon>Gunneridae</taxon>
        <taxon>Pentapetalae</taxon>
        <taxon>Caryophyllales</taxon>
        <taxon>Cactineae</taxon>
        <taxon>Cactaceae</taxon>
        <taxon>Cactoideae</taxon>
        <taxon>Echinocereeae</taxon>
        <taxon>Carnegiea</taxon>
    </lineage>
</organism>
<keyword evidence="2" id="KW-1185">Reference proteome</keyword>
<name>A0A9Q1QAM2_9CARY</name>
<gene>
    <name evidence="1" type="ORF">Cgig2_001977</name>
</gene>